<reference evidence="4" key="1">
    <citation type="submission" date="2015-09" db="EMBL/GenBank/DDBJ databases">
        <authorList>
            <person name="Rodrigo-Torres L."/>
            <person name="Arahal D.R."/>
        </authorList>
    </citation>
    <scope>NUCLEOTIDE SEQUENCE [LARGE SCALE GENOMIC DNA]</scope>
    <source>
        <strain evidence="4">CECT 5091</strain>
    </source>
</reference>
<sequence length="702" mass="75683">MSTKILKGLRVLDLSRMLSGPYCTMHLADHGAEVIKIESKHGDTSRGNGPFRQDDPDHAWAGYFVSLNRGKKSVQLDLKSPEGCATFRELAATADVIVENFRPGVMERLGLSYESLAADNPRLVYAAIRGFGDPRTGQSPYAHWPSYDVVAQAMGGLMSVTGPKADTPTKTGPGVGDIFTGMMMAFGIMAALREAEATGIGQFVDVAMYDAMISLCERMVYLHDVTGEVPGPEGNGHPFLSPFGLYPAADGHIALGIVDDAFWQLLTRLMGQPSLGQDDRFSTRAARANHASEVNKIVSDWTRQRTKEQLTATLGGQVPFGPMNTISDIAADPHVASRGMLAKVPHPDAGHEPWIVAANPLRFGRHRRGALTTPPALGEHNSILEGLTPPESTETLAGKALRDAFGRFATGVTVVTTRQPDGTPRGFTANSFTSVSLDPPLLLVCVGKQALSFETFLQADHFSVNVLADDQKEISGLFASQSAKKFDIAAWQPDARNMPTIDGALVRFSCARHRLVDAGDHLILIGRVEDFETREGHPLGYFRGAYFDLGLNSALTEAATAGGVTVGAVLANEDQVLLAVDKSGHITVPVAPANNNSADGLITDLSNRDLIVELAHPYAVYRISKSGTQRIIYHGSVHGQAPDGMQYFDLGDLPLERVRDGAENSMLRRYAQENSHGTFGFYHGTEVEGVVHTPSGHHSYHV</sequence>
<dbReference type="SUPFAM" id="SSF89796">
    <property type="entry name" value="CoA-transferase family III (CaiB/BaiF)"/>
    <property type="match status" value="1"/>
</dbReference>
<accession>A0A0N7M825</accession>
<name>A0A0N7M825_9RHOB</name>
<protein>
    <submittedName>
        <fullName evidence="3">Succinyl-CoA:(R)-benzylsuccinate CoA-transferase subunit BbsF</fullName>
        <ecNumber evidence="3">2.8.3.15</ecNumber>
    </submittedName>
</protein>
<feature type="domain" description="Flavin reductase like" evidence="2">
    <location>
        <begin position="405"/>
        <end position="548"/>
    </location>
</feature>
<evidence type="ECO:0000313" key="4">
    <source>
        <dbReference type="Proteomes" id="UP000051260"/>
    </source>
</evidence>
<dbReference type="InterPro" id="IPR044855">
    <property type="entry name" value="CoA-Trfase_III_dom3_sf"/>
</dbReference>
<dbReference type="InterPro" id="IPR012349">
    <property type="entry name" value="Split_barrel_FMN-bd"/>
</dbReference>
<dbReference type="Gene3D" id="3.90.79.10">
    <property type="entry name" value="Nucleoside Triphosphate Pyrophosphohydrolase"/>
    <property type="match status" value="1"/>
</dbReference>
<evidence type="ECO:0000259" key="2">
    <source>
        <dbReference type="SMART" id="SM00903"/>
    </source>
</evidence>
<keyword evidence="4" id="KW-1185">Reference proteome</keyword>
<dbReference type="EMBL" id="CYUD01000001">
    <property type="protein sequence ID" value="CUJ82726.1"/>
    <property type="molecule type" value="Genomic_DNA"/>
</dbReference>
<dbReference type="PANTHER" id="PTHR48207:SF3">
    <property type="entry name" value="SUCCINATE--HYDROXYMETHYLGLUTARATE COA-TRANSFERASE"/>
    <property type="match status" value="1"/>
</dbReference>
<dbReference type="EC" id="2.8.3.15" evidence="3"/>
<dbReference type="RefSeq" id="WP_058279868.1">
    <property type="nucleotide sequence ID" value="NZ_CYUD01000001.1"/>
</dbReference>
<dbReference type="SMART" id="SM00903">
    <property type="entry name" value="Flavin_Reduct"/>
    <property type="match status" value="1"/>
</dbReference>
<organism evidence="3 4">
    <name type="scientific">Ruegeria denitrificans</name>
    <dbReference type="NCBI Taxonomy" id="1715692"/>
    <lineage>
        <taxon>Bacteria</taxon>
        <taxon>Pseudomonadati</taxon>
        <taxon>Pseudomonadota</taxon>
        <taxon>Alphaproteobacteria</taxon>
        <taxon>Rhodobacterales</taxon>
        <taxon>Roseobacteraceae</taxon>
        <taxon>Ruegeria</taxon>
    </lineage>
</organism>
<dbReference type="GO" id="GO:0033877">
    <property type="term" value="F:succinyl-CoA:(R)-benzylsuccinate CoA-transferase activity"/>
    <property type="evidence" value="ECO:0007669"/>
    <property type="project" value="UniProtKB-EC"/>
</dbReference>
<proteinExistence type="predicted"/>
<dbReference type="Gene3D" id="3.30.1540.10">
    <property type="entry name" value="formyl-coa transferase, domain 3"/>
    <property type="match status" value="1"/>
</dbReference>
<dbReference type="AlphaFoldDB" id="A0A0N7M825"/>
<dbReference type="GO" id="GO:0016646">
    <property type="term" value="F:oxidoreductase activity, acting on the CH-NH group of donors, NAD or NADP as acceptor"/>
    <property type="evidence" value="ECO:0007669"/>
    <property type="project" value="UniProtKB-ARBA"/>
</dbReference>
<evidence type="ECO:0000256" key="1">
    <source>
        <dbReference type="ARBA" id="ARBA00022679"/>
    </source>
</evidence>
<keyword evidence="1 3" id="KW-0808">Transferase</keyword>
<dbReference type="GO" id="GO:0010181">
    <property type="term" value="F:FMN binding"/>
    <property type="evidence" value="ECO:0007669"/>
    <property type="project" value="InterPro"/>
</dbReference>
<dbReference type="OrthoDB" id="7208981at2"/>
<dbReference type="SUPFAM" id="SSF50475">
    <property type="entry name" value="FMN-binding split barrel"/>
    <property type="match status" value="1"/>
</dbReference>
<dbReference type="InterPro" id="IPR050483">
    <property type="entry name" value="CoA-transferase_III_domain"/>
</dbReference>
<evidence type="ECO:0000313" key="3">
    <source>
        <dbReference type="EMBL" id="CUJ82726.1"/>
    </source>
</evidence>
<dbReference type="InterPro" id="IPR023606">
    <property type="entry name" value="CoA-Trfase_III_dom_1_sf"/>
</dbReference>
<dbReference type="Pfam" id="PF02515">
    <property type="entry name" value="CoA_transf_3"/>
    <property type="match status" value="1"/>
</dbReference>
<dbReference type="STRING" id="1715692.RUE5091_00024"/>
<dbReference type="Gene3D" id="3.40.50.10540">
    <property type="entry name" value="Crotonobetainyl-coa:carnitine coa-transferase, domain 1"/>
    <property type="match status" value="1"/>
</dbReference>
<dbReference type="InterPro" id="IPR003673">
    <property type="entry name" value="CoA-Trfase_fam_III"/>
</dbReference>
<dbReference type="InterPro" id="IPR002563">
    <property type="entry name" value="Flavin_Rdtase-like_dom"/>
</dbReference>
<dbReference type="Proteomes" id="UP000051260">
    <property type="component" value="Unassembled WGS sequence"/>
</dbReference>
<gene>
    <name evidence="3" type="primary">bbsF_1</name>
    <name evidence="3" type="ORF">RUE5091_00024</name>
</gene>
<dbReference type="PANTHER" id="PTHR48207">
    <property type="entry name" value="SUCCINATE--HYDROXYMETHYLGLUTARATE COA-TRANSFERASE"/>
    <property type="match status" value="1"/>
</dbReference>
<dbReference type="Pfam" id="PF01613">
    <property type="entry name" value="Flavin_Reduct"/>
    <property type="match status" value="1"/>
</dbReference>
<dbReference type="Gene3D" id="2.30.110.10">
    <property type="entry name" value="Electron Transport, Fmn-binding Protein, Chain A"/>
    <property type="match status" value="1"/>
</dbReference>